<dbReference type="Proteomes" id="UP000253094">
    <property type="component" value="Unassembled WGS sequence"/>
</dbReference>
<sequence length="74" mass="7918">MGIGVSLFLLTVGAILKFAIDPDVLGTSVHIDVIGVIFMVVGAAGLLISFLLMSRRGRTSEDRLLDHEQNPPTI</sequence>
<dbReference type="EMBL" id="QOIL01000029">
    <property type="protein sequence ID" value="RCG21858.1"/>
    <property type="molecule type" value="Genomic_DNA"/>
</dbReference>
<keyword evidence="1" id="KW-1133">Transmembrane helix</keyword>
<comment type="caution">
    <text evidence="2">The sequence shown here is derived from an EMBL/GenBank/DDBJ whole genome shotgun (WGS) entry which is preliminary data.</text>
</comment>
<dbReference type="RefSeq" id="WP_114033336.1">
    <property type="nucleotide sequence ID" value="NZ_QOIL01000029.1"/>
</dbReference>
<keyword evidence="1" id="KW-0812">Transmembrane</keyword>
<organism evidence="2 3">
    <name type="scientific">Sphaerisporangium album</name>
    <dbReference type="NCBI Taxonomy" id="509200"/>
    <lineage>
        <taxon>Bacteria</taxon>
        <taxon>Bacillati</taxon>
        <taxon>Actinomycetota</taxon>
        <taxon>Actinomycetes</taxon>
        <taxon>Streptosporangiales</taxon>
        <taxon>Streptosporangiaceae</taxon>
        <taxon>Sphaerisporangium</taxon>
    </lineage>
</organism>
<evidence type="ECO:0000256" key="1">
    <source>
        <dbReference type="SAM" id="Phobius"/>
    </source>
</evidence>
<proteinExistence type="predicted"/>
<reference evidence="2 3" key="1">
    <citation type="submission" date="2018-06" db="EMBL/GenBank/DDBJ databases">
        <title>Sphaerisporangium craniellae sp. nov., isolated from a marine sponge in the South China Sea.</title>
        <authorList>
            <person name="Li L."/>
        </authorList>
    </citation>
    <scope>NUCLEOTIDE SEQUENCE [LARGE SCALE GENOMIC DNA]</scope>
    <source>
        <strain evidence="2 3">CCTCC AA 208026</strain>
    </source>
</reference>
<evidence type="ECO:0000313" key="3">
    <source>
        <dbReference type="Proteomes" id="UP000253094"/>
    </source>
</evidence>
<name>A0A367EUR4_9ACTN</name>
<protein>
    <submittedName>
        <fullName evidence="2">Uncharacterized protein</fullName>
    </submittedName>
</protein>
<dbReference type="AlphaFoldDB" id="A0A367EUR4"/>
<keyword evidence="1" id="KW-0472">Membrane</keyword>
<gene>
    <name evidence="2" type="ORF">DQ384_35860</name>
</gene>
<feature type="transmembrane region" description="Helical" evidence="1">
    <location>
        <begin position="29"/>
        <end position="53"/>
    </location>
</feature>
<evidence type="ECO:0000313" key="2">
    <source>
        <dbReference type="EMBL" id="RCG21858.1"/>
    </source>
</evidence>
<keyword evidence="3" id="KW-1185">Reference proteome</keyword>
<accession>A0A367EUR4</accession>
<dbReference type="OrthoDB" id="4775046at2"/>